<reference evidence="5" key="1">
    <citation type="submission" date="2015-09" db="EMBL/GenBank/DDBJ databases">
        <authorList>
            <person name="Sai Rama Sridatta P."/>
        </authorList>
    </citation>
    <scope>NUCLEOTIDE SEQUENCE [LARGE SCALE GENOMIC DNA]</scope>
</reference>
<accession>A0A4W6DN76</accession>
<feature type="coiled-coil region" evidence="1">
    <location>
        <begin position="54"/>
        <end position="88"/>
    </location>
</feature>
<keyword evidence="5" id="KW-1185">Reference proteome</keyword>
<feature type="compositionally biased region" description="Polar residues" evidence="2">
    <location>
        <begin position="22"/>
        <end position="33"/>
    </location>
</feature>
<dbReference type="SMART" id="SM01203">
    <property type="entry name" value="DUF3585"/>
    <property type="match status" value="1"/>
</dbReference>
<feature type="compositionally biased region" description="Basic and acidic residues" evidence="2">
    <location>
        <begin position="1"/>
        <end position="16"/>
    </location>
</feature>
<dbReference type="InterPro" id="IPR050540">
    <property type="entry name" value="F-actin_Monoox_Mical"/>
</dbReference>
<evidence type="ECO:0000256" key="1">
    <source>
        <dbReference type="SAM" id="Coils"/>
    </source>
</evidence>
<dbReference type="PANTHER" id="PTHR23167">
    <property type="entry name" value="CALPONIN HOMOLOGY DOMAIN-CONTAINING PROTEIN DDB_G0272472-RELATED"/>
    <property type="match status" value="1"/>
</dbReference>
<evidence type="ECO:0000313" key="4">
    <source>
        <dbReference type="Ensembl" id="ENSLCAP00010026233.1"/>
    </source>
</evidence>
<dbReference type="STRING" id="8187.ENSLCAP00010026233"/>
<dbReference type="PROSITE" id="PS51848">
    <property type="entry name" value="BMERB"/>
    <property type="match status" value="1"/>
</dbReference>
<protein>
    <recommendedName>
        <fullName evidence="3">BMERB domain-containing protein</fullName>
    </recommendedName>
</protein>
<dbReference type="Ensembl" id="ENSLCAT00010026789.1">
    <property type="protein sequence ID" value="ENSLCAP00010026233.1"/>
    <property type="gene ID" value="ENSLCAG00010012255.1"/>
</dbReference>
<evidence type="ECO:0000256" key="2">
    <source>
        <dbReference type="SAM" id="MobiDB-lite"/>
    </source>
</evidence>
<evidence type="ECO:0000259" key="3">
    <source>
        <dbReference type="PROSITE" id="PS51848"/>
    </source>
</evidence>
<dbReference type="GeneTree" id="ENSGT00940000156057"/>
<keyword evidence="1" id="KW-0175">Coiled coil</keyword>
<feature type="region of interest" description="Disordered" evidence="2">
    <location>
        <begin position="1"/>
        <end position="39"/>
    </location>
</feature>
<dbReference type="PANTHER" id="PTHR23167:SF89">
    <property type="entry name" value="MICAL-LIKE PROTEIN 1"/>
    <property type="match status" value="1"/>
</dbReference>
<evidence type="ECO:0000313" key="5">
    <source>
        <dbReference type="Proteomes" id="UP000314980"/>
    </source>
</evidence>
<name>A0A4W6DN76_LATCA</name>
<organism evidence="4 5">
    <name type="scientific">Lates calcarifer</name>
    <name type="common">Barramundi</name>
    <name type="synonym">Holocentrus calcarifer</name>
    <dbReference type="NCBI Taxonomy" id="8187"/>
    <lineage>
        <taxon>Eukaryota</taxon>
        <taxon>Metazoa</taxon>
        <taxon>Chordata</taxon>
        <taxon>Craniata</taxon>
        <taxon>Vertebrata</taxon>
        <taxon>Euteleostomi</taxon>
        <taxon>Actinopterygii</taxon>
        <taxon>Neopterygii</taxon>
        <taxon>Teleostei</taxon>
        <taxon>Neoteleostei</taxon>
        <taxon>Acanthomorphata</taxon>
        <taxon>Carangaria</taxon>
        <taxon>Carangaria incertae sedis</taxon>
        <taxon>Centropomidae</taxon>
        <taxon>Lates</taxon>
    </lineage>
</organism>
<dbReference type="Pfam" id="PF12130">
    <property type="entry name" value="bMERB_dom"/>
    <property type="match status" value="1"/>
</dbReference>
<dbReference type="InterPro" id="IPR022735">
    <property type="entry name" value="bMERB_dom"/>
</dbReference>
<sequence>PRSKLACKENPFDRKPARTRSKTFQDLPSSHPSSPEHGFPLIKRKVQTDQCVSTEELQAEMGELDKQLWALEQRGVELERKLRDCKKEEERMLMEWFSVIHERQALVRRDKELVYLTKQQRLEERQADVEYEFRCLYNKPESDWSQEDRGREQQLMDELVDIIDQRNQIISSLDQDRQRCKEKKYTLQKDKLKQLKKSKGKFKPTIVFKILNHKAERTKDSMDKKS</sequence>
<reference evidence="4" key="2">
    <citation type="submission" date="2025-08" db="UniProtKB">
        <authorList>
            <consortium name="Ensembl"/>
        </authorList>
    </citation>
    <scope>IDENTIFICATION</scope>
</reference>
<feature type="domain" description="BMERB" evidence="3">
    <location>
        <begin position="43"/>
        <end position="189"/>
    </location>
</feature>
<dbReference type="Proteomes" id="UP000314980">
    <property type="component" value="Unassembled WGS sequence"/>
</dbReference>
<proteinExistence type="predicted"/>
<reference evidence="4" key="3">
    <citation type="submission" date="2025-09" db="UniProtKB">
        <authorList>
            <consortium name="Ensembl"/>
        </authorList>
    </citation>
    <scope>IDENTIFICATION</scope>
</reference>
<dbReference type="InParanoid" id="A0A4W6DN76"/>
<dbReference type="AlphaFoldDB" id="A0A4W6DN76"/>